<keyword evidence="4 10" id="KW-0863">Zinc-finger</keyword>
<feature type="compositionally biased region" description="Pro residues" evidence="11">
    <location>
        <begin position="760"/>
        <end position="769"/>
    </location>
</feature>
<feature type="compositionally biased region" description="Low complexity" evidence="11">
    <location>
        <begin position="1"/>
        <end position="26"/>
    </location>
</feature>
<feature type="region of interest" description="Disordered" evidence="11">
    <location>
        <begin position="265"/>
        <end position="351"/>
    </location>
</feature>
<feature type="compositionally biased region" description="Low complexity" evidence="11">
    <location>
        <begin position="225"/>
        <end position="237"/>
    </location>
</feature>
<evidence type="ECO:0000313" key="13">
    <source>
        <dbReference type="EMBL" id="KAG7527912.1"/>
    </source>
</evidence>
<evidence type="ECO:0000256" key="2">
    <source>
        <dbReference type="ARBA" id="ARBA00022723"/>
    </source>
</evidence>
<evidence type="ECO:0000256" key="10">
    <source>
        <dbReference type="PROSITE-ProRule" id="PRU00042"/>
    </source>
</evidence>
<feature type="region of interest" description="Disordered" evidence="11">
    <location>
        <begin position="642"/>
        <end position="812"/>
    </location>
</feature>
<dbReference type="GO" id="GO:0000981">
    <property type="term" value="F:DNA-binding transcription factor activity, RNA polymerase II-specific"/>
    <property type="evidence" value="ECO:0007669"/>
    <property type="project" value="UniProtKB-ARBA"/>
</dbReference>
<keyword evidence="7" id="KW-0804">Transcription</keyword>
<dbReference type="Pfam" id="PF02200">
    <property type="entry name" value="STE"/>
    <property type="match status" value="1"/>
</dbReference>
<dbReference type="SUPFAM" id="SSF57667">
    <property type="entry name" value="beta-beta-alpha zinc fingers"/>
    <property type="match status" value="1"/>
</dbReference>
<evidence type="ECO:0000256" key="6">
    <source>
        <dbReference type="ARBA" id="ARBA00023015"/>
    </source>
</evidence>
<keyword evidence="8" id="KW-0539">Nucleus</keyword>
<dbReference type="GO" id="GO:1990527">
    <property type="term" value="C:Tec1p-Ste12p-Dig1p complex"/>
    <property type="evidence" value="ECO:0007669"/>
    <property type="project" value="TreeGrafter"/>
</dbReference>
<evidence type="ECO:0000256" key="3">
    <source>
        <dbReference type="ARBA" id="ARBA00022737"/>
    </source>
</evidence>
<dbReference type="SMART" id="SM00424">
    <property type="entry name" value="STE"/>
    <property type="match status" value="1"/>
</dbReference>
<evidence type="ECO:0000256" key="4">
    <source>
        <dbReference type="ARBA" id="ARBA00022771"/>
    </source>
</evidence>
<feature type="compositionally biased region" description="Gly residues" evidence="11">
    <location>
        <begin position="310"/>
        <end position="330"/>
    </location>
</feature>
<feature type="compositionally biased region" description="Polar residues" evidence="11">
    <location>
        <begin position="1139"/>
        <end position="1152"/>
    </location>
</feature>
<feature type="region of interest" description="Disordered" evidence="11">
    <location>
        <begin position="1"/>
        <end position="97"/>
    </location>
</feature>
<dbReference type="Proteomes" id="UP000812966">
    <property type="component" value="Unassembled WGS sequence"/>
</dbReference>
<evidence type="ECO:0000313" key="14">
    <source>
        <dbReference type="Proteomes" id="UP000812966"/>
    </source>
</evidence>
<feature type="region of interest" description="Disordered" evidence="11">
    <location>
        <begin position="1128"/>
        <end position="1171"/>
    </location>
</feature>
<evidence type="ECO:0000256" key="5">
    <source>
        <dbReference type="ARBA" id="ARBA00022833"/>
    </source>
</evidence>
<dbReference type="GO" id="GO:1990526">
    <property type="term" value="C:Ste12p-Dig1p-Dig2p complex"/>
    <property type="evidence" value="ECO:0007669"/>
    <property type="project" value="TreeGrafter"/>
</dbReference>
<feature type="compositionally biased region" description="Basic residues" evidence="11">
    <location>
        <begin position="697"/>
        <end position="710"/>
    </location>
</feature>
<dbReference type="SMART" id="SM00355">
    <property type="entry name" value="ZnF_C2H2"/>
    <property type="match status" value="2"/>
</dbReference>
<dbReference type="PROSITE" id="PS50157">
    <property type="entry name" value="ZINC_FINGER_C2H2_2"/>
    <property type="match status" value="2"/>
</dbReference>
<feature type="compositionally biased region" description="Polar residues" evidence="11">
    <location>
        <begin position="209"/>
        <end position="220"/>
    </location>
</feature>
<comment type="similarity">
    <text evidence="9">Belongs to the STE12 transcription factor family.</text>
</comment>
<evidence type="ECO:0000256" key="11">
    <source>
        <dbReference type="SAM" id="MobiDB-lite"/>
    </source>
</evidence>
<keyword evidence="5" id="KW-0862">Zinc</keyword>
<feature type="compositionally biased region" description="Low complexity" evidence="11">
    <location>
        <begin position="331"/>
        <end position="351"/>
    </location>
</feature>
<dbReference type="InterPro" id="IPR052127">
    <property type="entry name" value="STE12_transcription_factor"/>
</dbReference>
<proteinExistence type="inferred from homology"/>
<dbReference type="PROSITE" id="PS00028">
    <property type="entry name" value="ZINC_FINGER_C2H2_1"/>
    <property type="match status" value="2"/>
</dbReference>
<name>A0A8K0JF18_9TREE</name>
<dbReference type="GO" id="GO:0008270">
    <property type="term" value="F:zinc ion binding"/>
    <property type="evidence" value="ECO:0007669"/>
    <property type="project" value="UniProtKB-KW"/>
</dbReference>
<feature type="domain" description="C2H2-type" evidence="12">
    <location>
        <begin position="848"/>
        <end position="875"/>
    </location>
</feature>
<dbReference type="PANTHER" id="PTHR47427:SF1">
    <property type="entry name" value="PROTEIN STE12"/>
    <property type="match status" value="1"/>
</dbReference>
<dbReference type="FunFam" id="3.30.160.60:FF:000110">
    <property type="entry name" value="Zinc finger protein-like"/>
    <property type="match status" value="1"/>
</dbReference>
<feature type="compositionally biased region" description="Low complexity" evidence="11">
    <location>
        <begin position="280"/>
        <end position="289"/>
    </location>
</feature>
<protein>
    <recommendedName>
        <fullName evidence="12">C2H2-type domain-containing protein</fullName>
    </recommendedName>
</protein>
<feature type="compositionally biased region" description="Polar residues" evidence="11">
    <location>
        <begin position="786"/>
        <end position="797"/>
    </location>
</feature>
<evidence type="ECO:0000256" key="1">
    <source>
        <dbReference type="ARBA" id="ARBA00004123"/>
    </source>
</evidence>
<dbReference type="PANTHER" id="PTHR47427">
    <property type="entry name" value="PROTEIN STE12"/>
    <property type="match status" value="1"/>
</dbReference>
<dbReference type="AlphaFoldDB" id="A0A8K0JF18"/>
<comment type="caution">
    <text evidence="13">The sequence shown here is derived from an EMBL/GenBank/DDBJ whole genome shotgun (WGS) entry which is preliminary data.</text>
</comment>
<gene>
    <name evidence="13" type="ORF">FFLO_06508</name>
</gene>
<evidence type="ECO:0000256" key="9">
    <source>
        <dbReference type="ARBA" id="ARBA00024345"/>
    </source>
</evidence>
<dbReference type="OrthoDB" id="1095242at2759"/>
<dbReference type="GO" id="GO:0000978">
    <property type="term" value="F:RNA polymerase II cis-regulatory region sequence-specific DNA binding"/>
    <property type="evidence" value="ECO:0007669"/>
    <property type="project" value="UniProtKB-ARBA"/>
</dbReference>
<dbReference type="GO" id="GO:0005634">
    <property type="term" value="C:nucleus"/>
    <property type="evidence" value="ECO:0007669"/>
    <property type="project" value="UniProtKB-SubCell"/>
</dbReference>
<sequence>MSVVPSPSTASTSAAPQSQPQPQLTSGLDPALNQSSSTSATNTPLELQPQSNAPPGSTPVPSKPPSDVILDLDPHPQPSLSSNNDPNLGLGNGVGMGLNTAEIDALVGDFREAGGKTPFTSNTANMGGLTPGVWSDGKELDGLTNRPPGSGPGPGSGSAGFGDPTSGARSTGTETGMGNSNSPAPNPGPRSTSHPTSAGVGVKIPSLNLPPNSSAGQQQYPAPMSTGGSSNGTGTTSIRPLNSTINPLNPATVYSSNSSTNANTGVVIPPSSLPPPPAHGLPIGHPLHPNNFPGSQFGSPSLYPPSSGPSGSGSGSLQGQGQGQGQGQPIGPGNRLLPNPNPNGNMNLNVNPNQLMGPGMGMGMGGAPGAMVSAGGSVEGEGGMTTGTSGWSGRASGWTTPNTPLPNPPDLLPRQLTTREAQLVDHLVRLQLFLATAPSAWQQHGTVPTGSDPYTQQNPWYNFHNSPNSEPVSFVSCPHPALNRFLLPNGEHVSCAYWNGLYMITGTDIVRALAFRFEAFGRPVKTALVKKFEEGIFSDLRNLKPGEDSSLEKPKSEFLDLLFKYGCIRTQKKQKVFYWFSVPHDRLFLDALERDLKREKEGMATTTEIIGEPARSFRWDPTKTLFEQFAASDLSAINATTEPLEPAQPGDAIPPPEFPGQEEVDRDPLPQLPLPTGVDQRNRPFSVTLFEGSPQYKQRKKKDAKARAQKRSALGQALSDLEDEDEGPDRLGSEYSDVKPIIPRETPDIVEGDSRAPSSSMPPPPPPAHNGPTWKTVQDETAPRVQESNVRQSSFASVESEGARGQSAAPTAPGVKMFRCPLDTCGRYFKRLEHLKRHVRTHTQERPYVCQRCGKRFSRSDNLTQHMKTHERQDRGDRASTQMTEDDEFARMLEAQVDQMAAEMGYEGSMYGGDSGASSYYGSPAMQPMGRMGSVPNLGMPAGYMAPPPPPLGRHQSVGLGNGGTSYARVSSNGGPDRNTFMYRRQASIPAYPSNRMRYMSPNPGTDPRARLGSPGMRNFTPVPQRAVSVSVIPQQTYMAASPFQGTNTLPPMNNGYMAPSPASGYNGQMPFGQQQDPYNGMPPPSALNGQTYAIGPDVMVGGINPQKVQQQQQQQQQLDMTMTGMLPSATSSGGGSIHNPSMYSQHSQQSYVGGGDMNSIPPQSSLSNEGIPMQSPASMAFGGMLNSASFAPNSAVEWPTTTSANRFPDPGQEGR</sequence>
<dbReference type="InterPro" id="IPR013087">
    <property type="entry name" value="Znf_C2H2_type"/>
</dbReference>
<evidence type="ECO:0000259" key="12">
    <source>
        <dbReference type="PROSITE" id="PS50157"/>
    </source>
</evidence>
<feature type="region of interest" description="Disordered" evidence="11">
    <location>
        <begin position="112"/>
        <end position="244"/>
    </location>
</feature>
<dbReference type="EMBL" id="JABELV010000219">
    <property type="protein sequence ID" value="KAG7527912.1"/>
    <property type="molecule type" value="Genomic_DNA"/>
</dbReference>
<feature type="domain" description="C2H2-type" evidence="12">
    <location>
        <begin position="818"/>
        <end position="847"/>
    </location>
</feature>
<dbReference type="InterPro" id="IPR003120">
    <property type="entry name" value="Ste12"/>
</dbReference>
<dbReference type="InterPro" id="IPR036236">
    <property type="entry name" value="Znf_C2H2_sf"/>
</dbReference>
<reference evidence="13" key="1">
    <citation type="submission" date="2020-04" db="EMBL/GenBank/DDBJ databases">
        <title>Analysis of mating type loci in Filobasidium floriforme.</title>
        <authorList>
            <person name="Nowrousian M."/>
        </authorList>
    </citation>
    <scope>NUCLEOTIDE SEQUENCE</scope>
    <source>
        <strain evidence="13">CBS 6242</strain>
    </source>
</reference>
<dbReference type="Pfam" id="PF00096">
    <property type="entry name" value="zf-C2H2"/>
    <property type="match status" value="2"/>
</dbReference>
<evidence type="ECO:0000256" key="7">
    <source>
        <dbReference type="ARBA" id="ARBA00023163"/>
    </source>
</evidence>
<accession>A0A8K0JF18</accession>
<feature type="compositionally biased region" description="Polar residues" evidence="11">
    <location>
        <begin position="32"/>
        <end position="53"/>
    </location>
</feature>
<keyword evidence="6" id="KW-0805">Transcription regulation</keyword>
<dbReference type="FunFam" id="3.30.160.60:FF:000072">
    <property type="entry name" value="zinc finger protein 143 isoform X1"/>
    <property type="match status" value="1"/>
</dbReference>
<dbReference type="Gene3D" id="3.30.160.60">
    <property type="entry name" value="Classic Zinc Finger"/>
    <property type="match status" value="2"/>
</dbReference>
<organism evidence="13 14">
    <name type="scientific">Filobasidium floriforme</name>
    <dbReference type="NCBI Taxonomy" id="5210"/>
    <lineage>
        <taxon>Eukaryota</taxon>
        <taxon>Fungi</taxon>
        <taxon>Dikarya</taxon>
        <taxon>Basidiomycota</taxon>
        <taxon>Agaricomycotina</taxon>
        <taxon>Tremellomycetes</taxon>
        <taxon>Filobasidiales</taxon>
        <taxon>Filobasidiaceae</taxon>
        <taxon>Filobasidium</taxon>
    </lineage>
</organism>
<feature type="region of interest" description="Disordered" evidence="11">
    <location>
        <begin position="1197"/>
        <end position="1216"/>
    </location>
</feature>
<comment type="subcellular location">
    <subcellularLocation>
        <location evidence="1">Nucleus</location>
    </subcellularLocation>
</comment>
<evidence type="ECO:0000256" key="8">
    <source>
        <dbReference type="ARBA" id="ARBA00023242"/>
    </source>
</evidence>
<keyword evidence="3" id="KW-0677">Repeat</keyword>
<keyword evidence="2" id="KW-0479">Metal-binding</keyword>
<keyword evidence="14" id="KW-1185">Reference proteome</keyword>